<evidence type="ECO:0000256" key="1">
    <source>
        <dbReference type="SAM" id="MobiDB-lite"/>
    </source>
</evidence>
<evidence type="ECO:0000313" key="3">
    <source>
        <dbReference type="EMBL" id="CAL7951247.1"/>
    </source>
</evidence>
<evidence type="ECO:0000313" key="4">
    <source>
        <dbReference type="Proteomes" id="UP001642520"/>
    </source>
</evidence>
<comment type="caution">
    <text evidence="3">The sequence shown here is derived from an EMBL/GenBank/DDBJ whole genome shotgun (WGS) entry which is preliminary data.</text>
</comment>
<organism evidence="3 4">
    <name type="scientific">Xylocopa violacea</name>
    <name type="common">Violet carpenter bee</name>
    <name type="synonym">Apis violacea</name>
    <dbReference type="NCBI Taxonomy" id="135666"/>
    <lineage>
        <taxon>Eukaryota</taxon>
        <taxon>Metazoa</taxon>
        <taxon>Ecdysozoa</taxon>
        <taxon>Arthropoda</taxon>
        <taxon>Hexapoda</taxon>
        <taxon>Insecta</taxon>
        <taxon>Pterygota</taxon>
        <taxon>Neoptera</taxon>
        <taxon>Endopterygota</taxon>
        <taxon>Hymenoptera</taxon>
        <taxon>Apocrita</taxon>
        <taxon>Aculeata</taxon>
        <taxon>Apoidea</taxon>
        <taxon>Anthophila</taxon>
        <taxon>Apidae</taxon>
        <taxon>Xylocopa</taxon>
        <taxon>Xylocopa</taxon>
    </lineage>
</organism>
<feature type="region of interest" description="Disordered" evidence="1">
    <location>
        <begin position="1"/>
        <end position="20"/>
    </location>
</feature>
<dbReference type="PANTHER" id="PTHR34929:SF1">
    <property type="entry name" value="INAF MOTIF CONTAINING 2"/>
    <property type="match status" value="1"/>
</dbReference>
<dbReference type="PANTHER" id="PTHR34929">
    <property type="entry name" value="ZGC:153157"/>
    <property type="match status" value="1"/>
</dbReference>
<feature type="transmembrane region" description="Helical" evidence="2">
    <location>
        <begin position="39"/>
        <end position="62"/>
    </location>
</feature>
<keyword evidence="2" id="KW-0472">Membrane</keyword>
<name>A0ABP1PG20_XYLVO</name>
<keyword evidence="2" id="KW-0812">Transmembrane</keyword>
<proteinExistence type="predicted"/>
<sequence length="442" mass="50229">MSKAENSGEVPEEGTTGGDALKKDADIYENRGTKKIVRLITVIAYMFSVSFVAIILSGYYLFIWEAPNPRQMRRPLQFSTDPQMQSLISDRIIVQGDDSNTSNISFSVRNFDTDNHFNDYDYTRKHQKQLNESLSLLRNSLVEALQNRMNDSKSSNRNFSRETISELVNYTSSEKGKMLNSTGKLVGRGLRRSSEIMNRMLDNNGTSLTLESSTISGDEANNDRFTSTRNHTGRDSFENIFQSSHNLTKKTVSDRERYKTGVSSTSFKPKTEAFVKKSVKIAMPRYSKVHRSDEAFVNSTRMIMMISVKGNLDIEKNRENLTEYNIDSVERKTVGLNDKSSAASRSRNLELTDNRRYLENVVLNFKETQMERMTTKSVTVVNEQNRYSGIVTTQRQKDLLTTLIEIANTSSSVTPPIMSDDLQSDSSVETKETSTKMDFKID</sequence>
<keyword evidence="4" id="KW-1185">Reference proteome</keyword>
<gene>
    <name evidence="3" type="ORF">XYLVIOL_LOCUS10436</name>
</gene>
<evidence type="ECO:0000256" key="2">
    <source>
        <dbReference type="SAM" id="Phobius"/>
    </source>
</evidence>
<feature type="compositionally biased region" description="Basic and acidic residues" evidence="1">
    <location>
        <begin position="428"/>
        <end position="442"/>
    </location>
</feature>
<dbReference type="InterPro" id="IPR029162">
    <property type="entry name" value="InaF-motif"/>
</dbReference>
<feature type="region of interest" description="Disordered" evidence="1">
    <location>
        <begin position="414"/>
        <end position="442"/>
    </location>
</feature>
<reference evidence="3 4" key="1">
    <citation type="submission" date="2024-08" db="EMBL/GenBank/DDBJ databases">
        <authorList>
            <person name="Will J Nash"/>
            <person name="Angela Man"/>
            <person name="Seanna McTaggart"/>
            <person name="Kendall Baker"/>
            <person name="Tom Barker"/>
            <person name="Leah Catchpole"/>
            <person name="Alex Durrant"/>
            <person name="Karim Gharbi"/>
            <person name="Naomi Irish"/>
            <person name="Gemy Kaithakottil"/>
            <person name="Debby Ku"/>
            <person name="Aaliyah Providence"/>
            <person name="Felix Shaw"/>
            <person name="David Swarbreck"/>
            <person name="Chris Watkins"/>
            <person name="Ann M. McCartney"/>
            <person name="Giulio Formenti"/>
            <person name="Alice Mouton"/>
            <person name="Noel Vella"/>
            <person name="Bjorn M von Reumont"/>
            <person name="Adriana Vella"/>
            <person name="Wilfried Haerty"/>
        </authorList>
    </citation>
    <scope>NUCLEOTIDE SEQUENCE [LARGE SCALE GENOMIC DNA]</scope>
</reference>
<protein>
    <submittedName>
        <fullName evidence="3">Uncharacterized protein</fullName>
    </submittedName>
</protein>
<dbReference type="Proteomes" id="UP001642520">
    <property type="component" value="Unassembled WGS sequence"/>
</dbReference>
<dbReference type="EMBL" id="CAXAJV020001300">
    <property type="protein sequence ID" value="CAL7951247.1"/>
    <property type="molecule type" value="Genomic_DNA"/>
</dbReference>
<keyword evidence="2" id="KW-1133">Transmembrane helix</keyword>
<dbReference type="Pfam" id="PF15018">
    <property type="entry name" value="InaF-motif"/>
    <property type="match status" value="1"/>
</dbReference>
<accession>A0ABP1PG20</accession>